<dbReference type="Gene3D" id="2.60.120.20">
    <property type="match status" value="1"/>
</dbReference>
<proteinExistence type="predicted"/>
<evidence type="ECO:0000313" key="4">
    <source>
        <dbReference type="EMBL" id="QQO81427.1"/>
    </source>
</evidence>
<sequence length="416" mass="44580">MVSKSKRRRLAAEKAAKQNAGAQAPVARPNSAPKRRRNTQARTARSGGNRVVSGTDLLTTTFIRSGVKSGALVAQVRLGPSVPETRLYQEATLFSKWRPRNLRVRVVLDGNRNCTGQLLVGWVADTNWIVSGTTSNLVRAVAAQRPSKLVMPGQSGVLNIPTAMDTNWYACNGATHNDTFHGIITIAACSSFGGFTGDITVNCYLDWTVQFSGSEMQIVSLVPSATITPDAGWKDIFTTSDGSFDGDRLTFKMHQGLGDMVPFTAAMYGVVYGPDKGTVVKYYQENGALATCNYFSKVKSYVTPGLVCHADYQSAIDYQNSGDLSKILTYKTAGPYVTPSVPVFKVVTSVFEPGPSEGARAITPVERNDVAAALDRLTSVINSLDSRLRLLEMGSAASGASAFEEIPPATEPKGGD</sequence>
<evidence type="ECO:0000256" key="1">
    <source>
        <dbReference type="ARBA" id="ARBA00004328"/>
    </source>
</evidence>
<evidence type="ECO:0000256" key="2">
    <source>
        <dbReference type="ARBA" id="ARBA00022844"/>
    </source>
</evidence>
<feature type="region of interest" description="Disordered" evidence="3">
    <location>
        <begin position="1"/>
        <end position="52"/>
    </location>
</feature>
<accession>A0A7T8IML8</accession>
<keyword evidence="2" id="KW-0946">Virion</keyword>
<evidence type="ECO:0000256" key="3">
    <source>
        <dbReference type="SAM" id="MobiDB-lite"/>
    </source>
</evidence>
<feature type="compositionally biased region" description="Low complexity" evidence="3">
    <location>
        <begin position="17"/>
        <end position="27"/>
    </location>
</feature>
<dbReference type="SUPFAM" id="SSF88633">
    <property type="entry name" value="Positive stranded ssRNA viruses"/>
    <property type="match status" value="1"/>
</dbReference>
<dbReference type="EMBL" id="MW039362">
    <property type="protein sequence ID" value="QQO81427.1"/>
    <property type="molecule type" value="Genomic_RNA"/>
</dbReference>
<dbReference type="InterPro" id="IPR029053">
    <property type="entry name" value="Viral_coat"/>
</dbReference>
<dbReference type="GO" id="GO:0044423">
    <property type="term" value="C:virion component"/>
    <property type="evidence" value="ECO:0007669"/>
    <property type="project" value="UniProtKB-KW"/>
</dbReference>
<protein>
    <submittedName>
        <fullName evidence="4">Capsid protein</fullName>
    </submittedName>
</protein>
<comment type="subcellular location">
    <subcellularLocation>
        <location evidence="1">Virion</location>
    </subcellularLocation>
</comment>
<reference evidence="4" key="1">
    <citation type="journal article" date="2020" name="Viruses">
        <title>Soybean Thrips (Thysanoptera: Thripidae) Harbor Highly Diverse Populations of Arthropod, Fungal and Plant Viruses.</title>
        <authorList>
            <person name="Thekke-Veetil T."/>
            <person name="Lagos-Kutz D."/>
            <person name="McCoppin N.K."/>
            <person name="Hartman G.L."/>
            <person name="Ju H.K."/>
            <person name="Lim H.S."/>
            <person name="Domier L.L."/>
        </authorList>
    </citation>
    <scope>NUCLEOTIDE SEQUENCE</scope>
    <source>
        <strain evidence="4">STN1PTV2</strain>
    </source>
</reference>
<organism evidence="4">
    <name type="scientific">Soybean thrips permutotetra-like virus 2</name>
    <dbReference type="NCBI Taxonomy" id="2801046"/>
    <lineage>
        <taxon>Viruses</taxon>
        <taxon>Riboviria</taxon>
        <taxon>Orthornavirae</taxon>
        <taxon>Permutotetraviridae</taxon>
    </lineage>
</organism>
<name>A0A7T8IML8_9VIRU</name>